<dbReference type="STRING" id="525367.HMPREF0556_10801"/>
<protein>
    <recommendedName>
        <fullName evidence="1">UPF0310 protein HMPREF0556_10801</fullName>
    </recommendedName>
</protein>
<dbReference type="InterPro" id="IPR015947">
    <property type="entry name" value="PUA-like_sf"/>
</dbReference>
<sequence length="141" mass="16339">MMTKYWVGVASKNHVELGVDGGFSQLCHGKHAPLVRMKPGDFIFYYAPKVSLEGKESYQRIIALGKIVSEKPYQVSMGEDFHPYRKDVSFYHPEREVPLSELNQLAEWIEVRPRLRYGHFEISKSLFQAIGMLMFPSKKEK</sequence>
<dbReference type="Gene3D" id="3.10.590.10">
    <property type="entry name" value="ph1033 like domains"/>
    <property type="match status" value="1"/>
</dbReference>
<evidence type="ECO:0000259" key="2">
    <source>
        <dbReference type="Pfam" id="PF01878"/>
    </source>
</evidence>
<dbReference type="HOGENOM" id="CLU_117727_0_0_9"/>
<accession>D7UX40</accession>
<feature type="domain" description="EVE" evidence="2">
    <location>
        <begin position="4"/>
        <end position="130"/>
    </location>
</feature>
<evidence type="ECO:0000313" key="3">
    <source>
        <dbReference type="EMBL" id="EFI84248.1"/>
    </source>
</evidence>
<evidence type="ECO:0000256" key="1">
    <source>
        <dbReference type="HAMAP-Rule" id="MF_00771"/>
    </source>
</evidence>
<dbReference type="HAMAP" id="MF_00771">
    <property type="entry name" value="UPF0310"/>
    <property type="match status" value="1"/>
</dbReference>
<dbReference type="Pfam" id="PF01878">
    <property type="entry name" value="EVE"/>
    <property type="match status" value="1"/>
</dbReference>
<organism evidence="3 4">
    <name type="scientific">Listeria grayi DSM 20601</name>
    <dbReference type="NCBI Taxonomy" id="525367"/>
    <lineage>
        <taxon>Bacteria</taxon>
        <taxon>Bacillati</taxon>
        <taxon>Bacillota</taxon>
        <taxon>Bacilli</taxon>
        <taxon>Bacillales</taxon>
        <taxon>Listeriaceae</taxon>
        <taxon>Listeria</taxon>
    </lineage>
</organism>
<evidence type="ECO:0000313" key="4">
    <source>
        <dbReference type="Proteomes" id="UP000010119"/>
    </source>
</evidence>
<dbReference type="Proteomes" id="UP000010119">
    <property type="component" value="Unassembled WGS sequence"/>
</dbReference>
<comment type="caution">
    <text evidence="3">The sequence shown here is derived from an EMBL/GenBank/DDBJ whole genome shotgun (WGS) entry which is preliminary data.</text>
</comment>
<proteinExistence type="inferred from homology"/>
<keyword evidence="4" id="KW-1185">Reference proteome</keyword>
<dbReference type="InterPro" id="IPR002740">
    <property type="entry name" value="EVE_domain"/>
</dbReference>
<reference evidence="3" key="1">
    <citation type="submission" date="2010-06" db="EMBL/GenBank/DDBJ databases">
        <authorList>
            <person name="Muzny D."/>
            <person name="Qin X."/>
            <person name="Buhay C."/>
            <person name="Dugan-Rocha S."/>
            <person name="Ding Y."/>
            <person name="Chen G."/>
            <person name="Hawes A."/>
            <person name="Holder M."/>
            <person name="Jhangiani S."/>
            <person name="Johnson A."/>
            <person name="Khan Z."/>
            <person name="Li Z."/>
            <person name="Liu W."/>
            <person name="Liu X."/>
            <person name="Perez L."/>
            <person name="Shen H."/>
            <person name="Wang Q."/>
            <person name="Watt J."/>
            <person name="Xi L."/>
            <person name="Xin Y."/>
            <person name="Zhou J."/>
            <person name="Deng J."/>
            <person name="Jiang H."/>
            <person name="Liu Y."/>
            <person name="Qu J."/>
            <person name="Song X.-Z."/>
            <person name="Zhang L."/>
            <person name="Villasana D."/>
            <person name="Johnson A."/>
            <person name="Liu J."/>
            <person name="Liyanage D."/>
            <person name="Lorensuhewa L."/>
            <person name="Robinson T."/>
            <person name="Song A."/>
            <person name="Song B.-B."/>
            <person name="Dinh H."/>
            <person name="Thornton R."/>
            <person name="Coyle M."/>
            <person name="Francisco L."/>
            <person name="Jackson L."/>
            <person name="Javaid M."/>
            <person name="Korchina V."/>
            <person name="Kovar C."/>
            <person name="Mata R."/>
            <person name="Mathew T."/>
            <person name="Ngo R."/>
            <person name="Nguyen L."/>
            <person name="Nguyen N."/>
            <person name="Okwuonu G."/>
            <person name="Ongeri F."/>
            <person name="Pham C."/>
            <person name="Simmons D."/>
            <person name="Wilczek-Boney K."/>
            <person name="Hale W."/>
            <person name="Jakkamsetti A."/>
            <person name="Pham P."/>
            <person name="Ruth R."/>
            <person name="San Lucas F."/>
            <person name="Warren J."/>
            <person name="Zhang J."/>
            <person name="Zhao Z."/>
            <person name="Zhou C."/>
            <person name="Zhu D."/>
            <person name="Lee S."/>
            <person name="Bess C."/>
            <person name="Blankenburg K."/>
            <person name="Forbes L."/>
            <person name="Fu Q."/>
            <person name="Gubbala S."/>
            <person name="Hirani K."/>
            <person name="Jayaseelan J.C."/>
            <person name="Lara F."/>
            <person name="Munidasa M."/>
            <person name="Palculict T."/>
            <person name="Patil S."/>
            <person name="Pu L.-L."/>
            <person name="Saada N."/>
            <person name="Tang L."/>
            <person name="Weissenberger G."/>
            <person name="Zhu Y."/>
            <person name="Hemphill L."/>
            <person name="Shang Y."/>
            <person name="Youmans B."/>
            <person name="Ayvaz T."/>
            <person name="Ross M."/>
            <person name="Santibanez J."/>
            <person name="Aqrawi P."/>
            <person name="Gross S."/>
            <person name="Joshi V."/>
            <person name="Fowler G."/>
            <person name="Nazareth L."/>
            <person name="Reid J."/>
            <person name="Worley K."/>
            <person name="Petrosino J."/>
            <person name="Highlander S."/>
            <person name="Gibbs R."/>
        </authorList>
    </citation>
    <scope>NUCLEOTIDE SEQUENCE [LARGE SCALE GENOMIC DNA]</scope>
    <source>
        <strain evidence="3">DSM 20601</strain>
    </source>
</reference>
<name>D7UX40_LISGR</name>
<dbReference type="eggNOG" id="COG1673">
    <property type="taxonomic scope" value="Bacteria"/>
</dbReference>
<dbReference type="SUPFAM" id="SSF88697">
    <property type="entry name" value="PUA domain-like"/>
    <property type="match status" value="1"/>
</dbReference>
<dbReference type="InterPro" id="IPR022996">
    <property type="entry name" value="UPF0310"/>
</dbReference>
<dbReference type="AlphaFoldDB" id="D7UX40"/>
<gene>
    <name evidence="3" type="ORF">HMPREF0556_10801</name>
</gene>
<dbReference type="EMBL" id="ACCR02000003">
    <property type="protein sequence ID" value="EFI84248.1"/>
    <property type="molecule type" value="Genomic_DNA"/>
</dbReference>
<comment type="similarity">
    <text evidence="1">Belongs to the UPF0310 family.</text>
</comment>
<dbReference type="CDD" id="cd21132">
    <property type="entry name" value="EVE-like"/>
    <property type="match status" value="1"/>
</dbReference>